<proteinExistence type="inferred from homology"/>
<feature type="transmembrane region" description="Helical" evidence="7">
    <location>
        <begin position="186"/>
        <end position="206"/>
    </location>
</feature>
<keyword evidence="9" id="KW-1185">Reference proteome</keyword>
<keyword evidence="3 7" id="KW-0812">Transmembrane</keyword>
<evidence type="ECO:0000256" key="4">
    <source>
        <dbReference type="ARBA" id="ARBA00022989"/>
    </source>
</evidence>
<dbReference type="GO" id="GO:0016020">
    <property type="term" value="C:membrane"/>
    <property type="evidence" value="ECO:0007669"/>
    <property type="project" value="UniProtKB-SubCell"/>
</dbReference>
<comment type="subcellular location">
    <subcellularLocation>
        <location evidence="1">Membrane</location>
        <topology evidence="1">Multi-pass membrane protein</topology>
    </subcellularLocation>
</comment>
<feature type="transmembrane region" description="Helical" evidence="7">
    <location>
        <begin position="290"/>
        <end position="310"/>
    </location>
</feature>
<evidence type="ECO:0000256" key="2">
    <source>
        <dbReference type="ARBA" id="ARBA00005982"/>
    </source>
</evidence>
<feature type="transmembrane region" description="Helical" evidence="7">
    <location>
        <begin position="412"/>
        <end position="433"/>
    </location>
</feature>
<comment type="similarity">
    <text evidence="2">Belongs to the major facilitator superfamily. Proton-dependent oligopeptide transporter (POT/PTR) (TC 2.A.17) family.</text>
</comment>
<dbReference type="EMBL" id="RWGY01000011">
    <property type="protein sequence ID" value="TVU31425.1"/>
    <property type="molecule type" value="Genomic_DNA"/>
</dbReference>
<dbReference type="Pfam" id="PF00854">
    <property type="entry name" value="PTR2"/>
    <property type="match status" value="1"/>
</dbReference>
<reference evidence="8 9" key="1">
    <citation type="journal article" date="2019" name="Sci. Rep.">
        <title>A high-quality genome of Eragrostis curvula grass provides insights into Poaceae evolution and supports new strategies to enhance forage quality.</title>
        <authorList>
            <person name="Carballo J."/>
            <person name="Santos B.A.C.M."/>
            <person name="Zappacosta D."/>
            <person name="Garbus I."/>
            <person name="Selva J.P."/>
            <person name="Gallo C.A."/>
            <person name="Diaz A."/>
            <person name="Albertini E."/>
            <person name="Caccamo M."/>
            <person name="Echenique V."/>
        </authorList>
    </citation>
    <scope>NUCLEOTIDE SEQUENCE [LARGE SCALE GENOMIC DNA]</scope>
    <source>
        <strain evidence="9">cv. Victoria</strain>
        <tissue evidence="8">Leaf</tissue>
    </source>
</reference>
<organism evidence="8 9">
    <name type="scientific">Eragrostis curvula</name>
    <name type="common">weeping love grass</name>
    <dbReference type="NCBI Taxonomy" id="38414"/>
    <lineage>
        <taxon>Eukaryota</taxon>
        <taxon>Viridiplantae</taxon>
        <taxon>Streptophyta</taxon>
        <taxon>Embryophyta</taxon>
        <taxon>Tracheophyta</taxon>
        <taxon>Spermatophyta</taxon>
        <taxon>Magnoliopsida</taxon>
        <taxon>Liliopsida</taxon>
        <taxon>Poales</taxon>
        <taxon>Poaceae</taxon>
        <taxon>PACMAD clade</taxon>
        <taxon>Chloridoideae</taxon>
        <taxon>Eragrostideae</taxon>
        <taxon>Eragrostidinae</taxon>
        <taxon>Eragrostis</taxon>
    </lineage>
</organism>
<evidence type="ECO:0008006" key="10">
    <source>
        <dbReference type="Google" id="ProtNLM"/>
    </source>
</evidence>
<evidence type="ECO:0000256" key="5">
    <source>
        <dbReference type="ARBA" id="ARBA00023136"/>
    </source>
</evidence>
<dbReference type="InterPro" id="IPR000109">
    <property type="entry name" value="POT_fam"/>
</dbReference>
<dbReference type="Gramene" id="TVU31425">
    <property type="protein sequence ID" value="TVU31425"/>
    <property type="gene ID" value="EJB05_23109"/>
</dbReference>
<comment type="caution">
    <text evidence="8">The sequence shown here is derived from an EMBL/GenBank/DDBJ whole genome shotgun (WGS) entry which is preliminary data.</text>
</comment>
<feature type="compositionally biased region" description="Basic and acidic residues" evidence="6">
    <location>
        <begin position="93"/>
        <end position="104"/>
    </location>
</feature>
<dbReference type="SUPFAM" id="SSF103473">
    <property type="entry name" value="MFS general substrate transporter"/>
    <property type="match status" value="1"/>
</dbReference>
<dbReference type="Proteomes" id="UP000324897">
    <property type="component" value="Chromosome 1"/>
</dbReference>
<evidence type="ECO:0000256" key="1">
    <source>
        <dbReference type="ARBA" id="ARBA00004141"/>
    </source>
</evidence>
<dbReference type="AlphaFoldDB" id="A0A5J9V650"/>
<sequence length="668" mass="73352">MANEEGWGRPFGRQCAGSAQDFSAASCSVEAPSPATTTPAANTTERCVCSFFMEVADGTESAVRPLPVTCSDVDRVQDVRKPPTSLLASDGRPCTRDGSVDRRGNPASRKHTGNWRACYSILGGEFCGSLAYYGVGTNLVSYLTKVQKQSNVNAASSIASWQGTCYLTPLLGAFLADSYWGRHRTIVIFLSIFTIGMVLLTLSAMLPASIHTRAISPHDALPSLGLFFTALGLGGIWPCVPTFGADQFDDTDGAEKVQKEQYYNWYFFVVNGGFFFASTLLVWIQENYGWEWGFGIPTLFSAIGIAGFLASRKFYRYQKPGGSALTRICQVVVAAIRKFYVDVPNDSSLLYEIPGKESAIVGSRKLMHTDGLRFFDRAATVTDSNEISGEVPNAWKLCTVPQVEELKILARMLPVLVAAIVFNTAEALFPLFIEQGQVMDNHINRFSIPPASLTTFNCLCILVMAPAYNKVIMPLVSKITGVKRGLSELHRIGVGIFFAMLSLVAAAMVEMVRLDITKKRDRLHGSAPVPMSILWQAPQYFFIGVAKVFSVVGFLEFAYEQSPDAMRSLCQAFSLIMVTLGNYLVSFMLKFIDSVTVETRNIGWIPDNLNEGHLDRFFWLMAGLQLLNLLAFVYCAMSQGHNGHFSTHLTPLALKTDGRAKKGMKVAT</sequence>
<evidence type="ECO:0000313" key="8">
    <source>
        <dbReference type="EMBL" id="TVU31425.1"/>
    </source>
</evidence>
<evidence type="ECO:0000256" key="7">
    <source>
        <dbReference type="SAM" id="Phobius"/>
    </source>
</evidence>
<feature type="transmembrane region" description="Helical" evidence="7">
    <location>
        <begin position="540"/>
        <end position="559"/>
    </location>
</feature>
<feature type="transmembrane region" description="Helical" evidence="7">
    <location>
        <begin position="265"/>
        <end position="284"/>
    </location>
</feature>
<feature type="transmembrane region" description="Helical" evidence="7">
    <location>
        <begin position="489"/>
        <end position="509"/>
    </location>
</feature>
<feature type="transmembrane region" description="Helical" evidence="7">
    <location>
        <begin position="617"/>
        <end position="637"/>
    </location>
</feature>
<accession>A0A5J9V650</accession>
<dbReference type="GO" id="GO:0022857">
    <property type="term" value="F:transmembrane transporter activity"/>
    <property type="evidence" value="ECO:0007669"/>
    <property type="project" value="InterPro"/>
</dbReference>
<evidence type="ECO:0000256" key="3">
    <source>
        <dbReference type="ARBA" id="ARBA00022692"/>
    </source>
</evidence>
<feature type="transmembrane region" description="Helical" evidence="7">
    <location>
        <begin position="571"/>
        <end position="592"/>
    </location>
</feature>
<name>A0A5J9V650_9POAL</name>
<dbReference type="PANTHER" id="PTHR11654">
    <property type="entry name" value="OLIGOPEPTIDE TRANSPORTER-RELATED"/>
    <property type="match status" value="1"/>
</dbReference>
<feature type="transmembrane region" description="Helical" evidence="7">
    <location>
        <begin position="226"/>
        <end position="244"/>
    </location>
</feature>
<feature type="non-terminal residue" evidence="8">
    <location>
        <position position="1"/>
    </location>
</feature>
<feature type="region of interest" description="Disordered" evidence="6">
    <location>
        <begin position="84"/>
        <end position="109"/>
    </location>
</feature>
<feature type="transmembrane region" description="Helical" evidence="7">
    <location>
        <begin position="448"/>
        <end position="468"/>
    </location>
</feature>
<keyword evidence="4 7" id="KW-1133">Transmembrane helix</keyword>
<keyword evidence="5 7" id="KW-0472">Membrane</keyword>
<evidence type="ECO:0000313" key="9">
    <source>
        <dbReference type="Proteomes" id="UP000324897"/>
    </source>
</evidence>
<dbReference type="Gene3D" id="1.20.1250.20">
    <property type="entry name" value="MFS general substrate transporter like domains"/>
    <property type="match status" value="1"/>
</dbReference>
<dbReference type="OrthoDB" id="8904098at2759"/>
<protein>
    <recommendedName>
        <fullName evidence="10">Major facilitator superfamily (MFS) profile domain-containing protein</fullName>
    </recommendedName>
</protein>
<evidence type="ECO:0000256" key="6">
    <source>
        <dbReference type="SAM" id="MobiDB-lite"/>
    </source>
</evidence>
<dbReference type="InterPro" id="IPR036259">
    <property type="entry name" value="MFS_trans_sf"/>
</dbReference>
<gene>
    <name evidence="8" type="ORF">EJB05_23109</name>
</gene>